<gene>
    <name evidence="3" type="ORF">VNI00_000609</name>
</gene>
<evidence type="ECO:0000256" key="1">
    <source>
        <dbReference type="ARBA" id="ARBA00022737"/>
    </source>
</evidence>
<organism evidence="3 4">
    <name type="scientific">Paramarasmius palmivorus</name>
    <dbReference type="NCBI Taxonomy" id="297713"/>
    <lineage>
        <taxon>Eukaryota</taxon>
        <taxon>Fungi</taxon>
        <taxon>Dikarya</taxon>
        <taxon>Basidiomycota</taxon>
        <taxon>Agaricomycotina</taxon>
        <taxon>Agaricomycetes</taxon>
        <taxon>Agaricomycetidae</taxon>
        <taxon>Agaricales</taxon>
        <taxon>Marasmiineae</taxon>
        <taxon>Marasmiaceae</taxon>
        <taxon>Paramarasmius</taxon>
    </lineage>
</organism>
<dbReference type="InterPro" id="IPR056884">
    <property type="entry name" value="NPHP3-like_N"/>
</dbReference>
<proteinExistence type="predicted"/>
<dbReference type="Proteomes" id="UP001383192">
    <property type="component" value="Unassembled WGS sequence"/>
</dbReference>
<sequence>MSFNGSGKFSITGGAHNNVYGSQIVNNTGYSNSSPEDILRKLESHAAVNATCDSEARYPAPNCHPQTRVSILGSLGSWIEDTESSPTRVCWLNGSVGVGKSAIAQTISERYRSRIIGTFFFSRNDSTRDSLDPFVATIAYQCCTSEVLKDIVGPSIINIIRTNPGIFRTTHENQFCELILKPFSRAIFAQQQNLPNLIVIDGLDECTDLPFQQRLLGLIDLAITFNIFFTFLLCSRPEPQIRSGIYSAAFRCRLWCIDISGDCYQDIERFLADKFGEIRRKHWHVLRYEGESWPTPEVVWELTRRACGQFIFAATVIKYIDNLDDLPQDRLRAVLSAEPGVFVESPYPAFDMLYRQILSASPKWDKVYPILRLLITPHHPDIGHISRSPRTIATQFALKLGEVEMLLSRLHSVIHVPEDASDIRVLHASFTEFLLDKIRSREYHTPKLSRTEQLDLATVLFLRELATFTSCYPPYHPSQSFGAAYNKWKGDCLGVVNDIIPLFWPESCMELEAPSFELLAELDIFDPYSVAAIMMSGGSTLSVDWVNCLTWAKSLKGPKPLEFIERMESFLRGLHVGLYDTGTSSNEDLIIENAFRLVHFFTGGLIPALGPCYPLVLPATTEFCFPENWVVIRLAERDRESLKRIYGVYHSLGHTAQRLFNLDIHHGTSHTVHQGLVKEEDLTRFKTIFYKRGLRLNEYEEPQ</sequence>
<accession>A0AAW0E5S1</accession>
<evidence type="ECO:0000259" key="2">
    <source>
        <dbReference type="Pfam" id="PF24883"/>
    </source>
</evidence>
<name>A0AAW0E5S1_9AGAR</name>
<dbReference type="SUPFAM" id="SSF52540">
    <property type="entry name" value="P-loop containing nucleoside triphosphate hydrolases"/>
    <property type="match status" value="1"/>
</dbReference>
<comment type="caution">
    <text evidence="3">The sequence shown here is derived from an EMBL/GenBank/DDBJ whole genome shotgun (WGS) entry which is preliminary data.</text>
</comment>
<dbReference type="InterPro" id="IPR027417">
    <property type="entry name" value="P-loop_NTPase"/>
</dbReference>
<keyword evidence="4" id="KW-1185">Reference proteome</keyword>
<dbReference type="EMBL" id="JAYKXP010000002">
    <property type="protein sequence ID" value="KAK7060876.1"/>
    <property type="molecule type" value="Genomic_DNA"/>
</dbReference>
<dbReference type="AlphaFoldDB" id="A0AAW0E5S1"/>
<protein>
    <recommendedName>
        <fullName evidence="2">Nephrocystin 3-like N-terminal domain-containing protein</fullName>
    </recommendedName>
</protein>
<evidence type="ECO:0000313" key="3">
    <source>
        <dbReference type="EMBL" id="KAK7060876.1"/>
    </source>
</evidence>
<feature type="domain" description="Nephrocystin 3-like N-terminal" evidence="2">
    <location>
        <begin position="77"/>
        <end position="236"/>
    </location>
</feature>
<reference evidence="3 4" key="1">
    <citation type="submission" date="2024-01" db="EMBL/GenBank/DDBJ databases">
        <title>A draft genome for a cacao thread blight-causing isolate of Paramarasmius palmivorus.</title>
        <authorList>
            <person name="Baruah I.K."/>
            <person name="Bukari Y."/>
            <person name="Amoako-Attah I."/>
            <person name="Meinhardt L.W."/>
            <person name="Bailey B.A."/>
            <person name="Cohen S.P."/>
        </authorList>
    </citation>
    <scope>NUCLEOTIDE SEQUENCE [LARGE SCALE GENOMIC DNA]</scope>
    <source>
        <strain evidence="3 4">GH-12</strain>
    </source>
</reference>
<keyword evidence="1" id="KW-0677">Repeat</keyword>
<dbReference type="Gene3D" id="3.40.50.300">
    <property type="entry name" value="P-loop containing nucleotide triphosphate hydrolases"/>
    <property type="match status" value="1"/>
</dbReference>
<dbReference type="PANTHER" id="PTHR10039:SF17">
    <property type="entry name" value="FUNGAL STAND N-TERMINAL GOODBYE DOMAIN-CONTAINING PROTEIN-RELATED"/>
    <property type="match status" value="1"/>
</dbReference>
<dbReference type="PANTHER" id="PTHR10039">
    <property type="entry name" value="AMELOGENIN"/>
    <property type="match status" value="1"/>
</dbReference>
<evidence type="ECO:0000313" key="4">
    <source>
        <dbReference type="Proteomes" id="UP001383192"/>
    </source>
</evidence>
<dbReference type="Pfam" id="PF24883">
    <property type="entry name" value="NPHP3_N"/>
    <property type="match status" value="1"/>
</dbReference>